<keyword evidence="10" id="KW-1185">Reference proteome</keyword>
<dbReference type="GO" id="GO:0016787">
    <property type="term" value="F:hydrolase activity"/>
    <property type="evidence" value="ECO:0007669"/>
    <property type="project" value="UniProtKB-KW"/>
</dbReference>
<name>B9TCY8_RICCO</name>
<keyword evidence="5" id="KW-0479">Metal-binding</keyword>
<dbReference type="STRING" id="3988.B9TCY8"/>
<evidence type="ECO:0000256" key="1">
    <source>
        <dbReference type="ARBA" id="ARBA00001968"/>
    </source>
</evidence>
<evidence type="ECO:0000256" key="4">
    <source>
        <dbReference type="ARBA" id="ARBA00022722"/>
    </source>
</evidence>
<reference evidence="10" key="1">
    <citation type="journal article" date="2010" name="Nat. Biotechnol.">
        <title>Draft genome sequence of the oilseed species Ricinus communis.</title>
        <authorList>
            <person name="Chan A.P."/>
            <person name="Crabtree J."/>
            <person name="Zhao Q."/>
            <person name="Lorenzi H."/>
            <person name="Orvis J."/>
            <person name="Puiu D."/>
            <person name="Melake-Berhan A."/>
            <person name="Jones K.M."/>
            <person name="Redman J."/>
            <person name="Chen G."/>
            <person name="Cahoon E.B."/>
            <person name="Gedil M."/>
            <person name="Stanke M."/>
            <person name="Haas B.J."/>
            <person name="Wortman J.R."/>
            <person name="Fraser-Liggett C.M."/>
            <person name="Ravel J."/>
            <person name="Rabinowicz P.D."/>
        </authorList>
    </citation>
    <scope>NUCLEOTIDE SEQUENCE [LARGE SCALE GENOMIC DNA]</scope>
    <source>
        <strain evidence="10">cv. Hale</strain>
    </source>
</reference>
<comment type="cofactor">
    <cofactor evidence="1">
        <name>a divalent metal cation</name>
        <dbReference type="ChEBI" id="CHEBI:60240"/>
    </cofactor>
</comment>
<dbReference type="InParanoid" id="B9TCY8"/>
<dbReference type="GO" id="GO:0005634">
    <property type="term" value="C:nucleus"/>
    <property type="evidence" value="ECO:0007669"/>
    <property type="project" value="UniProtKB-SubCell"/>
</dbReference>
<dbReference type="PANTHER" id="PTHR22930">
    <property type="match status" value="1"/>
</dbReference>
<evidence type="ECO:0000256" key="5">
    <source>
        <dbReference type="ARBA" id="ARBA00022723"/>
    </source>
</evidence>
<evidence type="ECO:0000313" key="10">
    <source>
        <dbReference type="Proteomes" id="UP000008311"/>
    </source>
</evidence>
<evidence type="ECO:0000256" key="3">
    <source>
        <dbReference type="ARBA" id="ARBA00006958"/>
    </source>
</evidence>
<organism evidence="9 10">
    <name type="scientific">Ricinus communis</name>
    <name type="common">Castor bean</name>
    <dbReference type="NCBI Taxonomy" id="3988"/>
    <lineage>
        <taxon>Eukaryota</taxon>
        <taxon>Viridiplantae</taxon>
        <taxon>Streptophyta</taxon>
        <taxon>Embryophyta</taxon>
        <taxon>Tracheophyta</taxon>
        <taxon>Spermatophyta</taxon>
        <taxon>Magnoliopsida</taxon>
        <taxon>eudicotyledons</taxon>
        <taxon>Gunneridae</taxon>
        <taxon>Pentapetalae</taxon>
        <taxon>rosids</taxon>
        <taxon>fabids</taxon>
        <taxon>Malpighiales</taxon>
        <taxon>Euphorbiaceae</taxon>
        <taxon>Acalyphoideae</taxon>
        <taxon>Acalypheae</taxon>
        <taxon>Ricinus</taxon>
    </lineage>
</organism>
<comment type="subcellular location">
    <subcellularLocation>
        <location evidence="2">Nucleus</location>
    </subcellularLocation>
</comment>
<keyword evidence="4" id="KW-0540">Nuclease</keyword>
<dbReference type="GO" id="GO:0046872">
    <property type="term" value="F:metal ion binding"/>
    <property type="evidence" value="ECO:0007669"/>
    <property type="project" value="UniProtKB-KW"/>
</dbReference>
<evidence type="ECO:0000256" key="6">
    <source>
        <dbReference type="ARBA" id="ARBA00022801"/>
    </source>
</evidence>
<keyword evidence="6" id="KW-0378">Hydrolase</keyword>
<accession>B9TCY8</accession>
<feature type="non-terminal residue" evidence="9">
    <location>
        <position position="1"/>
    </location>
</feature>
<proteinExistence type="inferred from homology"/>
<keyword evidence="7" id="KW-0539">Nucleus</keyword>
<dbReference type="InterPro" id="IPR027806">
    <property type="entry name" value="HARBI1_dom"/>
</dbReference>
<sequence length="140" mass="16194">LSEGTEIREYIIGDSGFPLLPYLIVPYEGKELSEPKVEFNKRHSATQIVAQKALARLKEMWRIIQGVMWRPDKHRLPRIILVCCLLHNIIIDMEDEAQDDIPSSHEHDLDYQQQKCESVDIKGVCLRDKLSLYLSGRLPP</sequence>
<dbReference type="Pfam" id="PF13359">
    <property type="entry name" value="DDE_Tnp_4"/>
    <property type="match status" value="1"/>
</dbReference>
<dbReference type="eggNOG" id="KOG4585">
    <property type="taxonomic scope" value="Eukaryota"/>
</dbReference>
<evidence type="ECO:0000259" key="8">
    <source>
        <dbReference type="Pfam" id="PF13359"/>
    </source>
</evidence>
<evidence type="ECO:0000313" key="9">
    <source>
        <dbReference type="EMBL" id="EEF26276.1"/>
    </source>
</evidence>
<evidence type="ECO:0000256" key="2">
    <source>
        <dbReference type="ARBA" id="ARBA00004123"/>
    </source>
</evidence>
<dbReference type="GO" id="GO:0004518">
    <property type="term" value="F:nuclease activity"/>
    <property type="evidence" value="ECO:0007669"/>
    <property type="project" value="UniProtKB-KW"/>
</dbReference>
<gene>
    <name evidence="9" type="ORF">RCOM_1838120</name>
</gene>
<dbReference type="AlphaFoldDB" id="B9TCY8"/>
<dbReference type="PANTHER" id="PTHR22930:SF291">
    <property type="entry name" value="EXPRESSED PROTEIN"/>
    <property type="match status" value="1"/>
</dbReference>
<dbReference type="InterPro" id="IPR045249">
    <property type="entry name" value="HARBI1-like"/>
</dbReference>
<comment type="similarity">
    <text evidence="3">Belongs to the HARBI1 family.</text>
</comment>
<feature type="domain" description="DDE Tnp4" evidence="8">
    <location>
        <begin position="9"/>
        <end position="88"/>
    </location>
</feature>
<dbReference type="EMBL" id="EQ977724">
    <property type="protein sequence ID" value="EEF26276.1"/>
    <property type="molecule type" value="Genomic_DNA"/>
</dbReference>
<dbReference type="Proteomes" id="UP000008311">
    <property type="component" value="Unassembled WGS sequence"/>
</dbReference>
<protein>
    <recommendedName>
        <fullName evidence="8">DDE Tnp4 domain-containing protein</fullName>
    </recommendedName>
</protein>
<evidence type="ECO:0000256" key="7">
    <source>
        <dbReference type="ARBA" id="ARBA00023242"/>
    </source>
</evidence>